<dbReference type="AlphaFoldDB" id="A0A443HNH8"/>
<dbReference type="Proteomes" id="UP000283841">
    <property type="component" value="Unassembled WGS sequence"/>
</dbReference>
<dbReference type="RefSeq" id="XP_028483010.1">
    <property type="nucleotide sequence ID" value="XM_028631238.1"/>
</dbReference>
<reference evidence="1 2" key="1">
    <citation type="journal article" date="2018" name="Front. Microbiol.">
        <title>Genomic and genetic insights into a cosmopolitan fungus, Paecilomyces variotii (Eurotiales).</title>
        <authorList>
            <person name="Urquhart A.S."/>
            <person name="Mondo S.J."/>
            <person name="Makela M.R."/>
            <person name="Hane J.K."/>
            <person name="Wiebenga A."/>
            <person name="He G."/>
            <person name="Mihaltcheva S."/>
            <person name="Pangilinan J."/>
            <person name="Lipzen A."/>
            <person name="Barry K."/>
            <person name="de Vries R.P."/>
            <person name="Grigoriev I.V."/>
            <person name="Idnurm A."/>
        </authorList>
    </citation>
    <scope>NUCLEOTIDE SEQUENCE [LARGE SCALE GENOMIC DNA]</scope>
    <source>
        <strain evidence="1 2">CBS 101075</strain>
    </source>
</reference>
<sequence length="96" mass="10566">MLGTKVLMALMQAAQSLKALVLLNVFSFAMNTLRYPAKLHPILLKGLPLLLDAPPFPANVLLLQRIATRPAISLLVLTAADCLQFKKRRENTDSVI</sequence>
<dbReference type="GeneID" id="39600515"/>
<protein>
    <submittedName>
        <fullName evidence="1">Uncharacterized protein</fullName>
    </submittedName>
</protein>
<evidence type="ECO:0000313" key="2">
    <source>
        <dbReference type="Proteomes" id="UP000283841"/>
    </source>
</evidence>
<name>A0A443HNH8_BYSSP</name>
<dbReference type="EMBL" id="RCNU01000010">
    <property type="protein sequence ID" value="RWQ93365.1"/>
    <property type="molecule type" value="Genomic_DNA"/>
</dbReference>
<gene>
    <name evidence="1" type="ORF">C8Q69DRAFT_476053</name>
</gene>
<evidence type="ECO:0000313" key="1">
    <source>
        <dbReference type="EMBL" id="RWQ93365.1"/>
    </source>
</evidence>
<comment type="caution">
    <text evidence="1">The sequence shown here is derived from an EMBL/GenBank/DDBJ whole genome shotgun (WGS) entry which is preliminary data.</text>
</comment>
<accession>A0A443HNH8</accession>
<dbReference type="VEuPathDB" id="FungiDB:C8Q69DRAFT_476053"/>
<organism evidence="1 2">
    <name type="scientific">Byssochlamys spectabilis</name>
    <name type="common">Paecilomyces variotii</name>
    <dbReference type="NCBI Taxonomy" id="264951"/>
    <lineage>
        <taxon>Eukaryota</taxon>
        <taxon>Fungi</taxon>
        <taxon>Dikarya</taxon>
        <taxon>Ascomycota</taxon>
        <taxon>Pezizomycotina</taxon>
        <taxon>Eurotiomycetes</taxon>
        <taxon>Eurotiomycetidae</taxon>
        <taxon>Eurotiales</taxon>
        <taxon>Thermoascaceae</taxon>
        <taxon>Paecilomyces</taxon>
    </lineage>
</organism>
<keyword evidence="2" id="KW-1185">Reference proteome</keyword>
<proteinExistence type="predicted"/>